<protein>
    <recommendedName>
        <fullName evidence="3">Single-stranded DNA-binding protein</fullName>
    </recommendedName>
</protein>
<keyword evidence="1 3" id="KW-0238">DNA-binding</keyword>
<reference evidence="4" key="1">
    <citation type="submission" date="2014-08" db="EMBL/GenBank/DDBJ databases">
        <title>Draft genome sequences of Sphingobium herbicidovorans.</title>
        <authorList>
            <person name="Gan H.M."/>
            <person name="Gan H.Y."/>
            <person name="Savka M.A."/>
        </authorList>
    </citation>
    <scope>NUCLEOTIDE SEQUENCE [LARGE SCALE GENOMIC DNA]</scope>
    <source>
        <strain evidence="4">NBRC 16415</strain>
    </source>
</reference>
<proteinExistence type="predicted"/>
<gene>
    <name evidence="4" type="ORF">BV98_003410</name>
</gene>
<dbReference type="InterPro" id="IPR011344">
    <property type="entry name" value="ssDNA-bd"/>
</dbReference>
<dbReference type="Proteomes" id="UP000024284">
    <property type="component" value="Unassembled WGS sequence"/>
</dbReference>
<dbReference type="Pfam" id="PF00436">
    <property type="entry name" value="SSB"/>
    <property type="match status" value="1"/>
</dbReference>
<keyword evidence="2" id="KW-0233">DNA recombination</keyword>
<dbReference type="PIRSF" id="PIRSF002070">
    <property type="entry name" value="SSB"/>
    <property type="match status" value="1"/>
</dbReference>
<evidence type="ECO:0000256" key="2">
    <source>
        <dbReference type="ARBA" id="ARBA00023172"/>
    </source>
</evidence>
<dbReference type="EMBL" id="JFZA02000046">
    <property type="protein sequence ID" value="KFG88816.1"/>
    <property type="molecule type" value="Genomic_DNA"/>
</dbReference>
<dbReference type="AlphaFoldDB" id="A0A086P5Z8"/>
<dbReference type="GO" id="GO:0003697">
    <property type="term" value="F:single-stranded DNA binding"/>
    <property type="evidence" value="ECO:0007669"/>
    <property type="project" value="InterPro"/>
</dbReference>
<dbReference type="STRING" id="76947.GCA_002080435_03526"/>
<evidence type="ECO:0000256" key="3">
    <source>
        <dbReference type="PIRNR" id="PIRNR002070"/>
    </source>
</evidence>
<evidence type="ECO:0000256" key="1">
    <source>
        <dbReference type="ARBA" id="ARBA00023125"/>
    </source>
</evidence>
<sequence>MQNIAEFRIIGRVNKVTEHEKVAKISVAANYNRQEDGEWVTDTHWNEVTLFGRLIERATKIDKGDLIHVTGRVRQNSYDTADGKRYTVELIADGLAVLTKASENHDR</sequence>
<accession>A0A086P5Z8</accession>
<dbReference type="Gene3D" id="2.40.50.140">
    <property type="entry name" value="Nucleic acid-binding proteins"/>
    <property type="match status" value="1"/>
</dbReference>
<dbReference type="eggNOG" id="COG0629">
    <property type="taxonomic scope" value="Bacteria"/>
</dbReference>
<dbReference type="PROSITE" id="PS50935">
    <property type="entry name" value="SSB"/>
    <property type="match status" value="1"/>
</dbReference>
<dbReference type="InterPro" id="IPR000424">
    <property type="entry name" value="Primosome_PriB/ssb"/>
</dbReference>
<dbReference type="RefSeq" id="WP_037468408.1">
    <property type="nucleotide sequence ID" value="NZ_BCZD01000055.1"/>
</dbReference>
<name>A0A086P5Z8_SPHHM</name>
<evidence type="ECO:0000313" key="4">
    <source>
        <dbReference type="EMBL" id="KFG88816.1"/>
    </source>
</evidence>
<dbReference type="PATRIC" id="fig|1219045.3.peg.3468"/>
<keyword evidence="5" id="KW-1185">Reference proteome</keyword>
<dbReference type="SUPFAM" id="SSF50249">
    <property type="entry name" value="Nucleic acid-binding proteins"/>
    <property type="match status" value="1"/>
</dbReference>
<organism evidence="4 5">
    <name type="scientific">Sphingobium herbicidovorans (strain ATCC 700291 / DSM 11019 / CCUG 56400 / KCTC 2939 / LMG 18315 / NBRC 16415 / MH)</name>
    <name type="common">Sphingomonas herbicidovorans</name>
    <dbReference type="NCBI Taxonomy" id="1219045"/>
    <lineage>
        <taxon>Bacteria</taxon>
        <taxon>Pseudomonadati</taxon>
        <taxon>Pseudomonadota</taxon>
        <taxon>Alphaproteobacteria</taxon>
        <taxon>Sphingomonadales</taxon>
        <taxon>Sphingomonadaceae</taxon>
        <taxon>Sphingobium</taxon>
    </lineage>
</organism>
<comment type="caution">
    <text evidence="4">The sequence shown here is derived from an EMBL/GenBank/DDBJ whole genome shotgun (WGS) entry which is preliminary data.</text>
</comment>
<dbReference type="OrthoDB" id="7581348at2"/>
<dbReference type="CDD" id="cd04496">
    <property type="entry name" value="SSB_OBF"/>
    <property type="match status" value="1"/>
</dbReference>
<dbReference type="InterPro" id="IPR012340">
    <property type="entry name" value="NA-bd_OB-fold"/>
</dbReference>
<dbReference type="GO" id="GO:0006310">
    <property type="term" value="P:DNA recombination"/>
    <property type="evidence" value="ECO:0007669"/>
    <property type="project" value="UniProtKB-KW"/>
</dbReference>
<dbReference type="GO" id="GO:0006260">
    <property type="term" value="P:DNA replication"/>
    <property type="evidence" value="ECO:0007669"/>
    <property type="project" value="InterPro"/>
</dbReference>
<evidence type="ECO:0000313" key="5">
    <source>
        <dbReference type="Proteomes" id="UP000024284"/>
    </source>
</evidence>